<evidence type="ECO:0000256" key="2">
    <source>
        <dbReference type="ARBA" id="ARBA00022695"/>
    </source>
</evidence>
<comment type="catalytic activity">
    <reaction evidence="4">
        <text>alpha-D-glucosamine 1-phosphate + acetyl-CoA = N-acetyl-alpha-D-glucosamine 1-phosphate + CoA + H(+)</text>
        <dbReference type="Rhea" id="RHEA:13725"/>
        <dbReference type="ChEBI" id="CHEBI:15378"/>
        <dbReference type="ChEBI" id="CHEBI:57287"/>
        <dbReference type="ChEBI" id="CHEBI:57288"/>
        <dbReference type="ChEBI" id="CHEBI:57776"/>
        <dbReference type="ChEBI" id="CHEBI:58516"/>
        <dbReference type="EC" id="2.3.1.157"/>
    </reaction>
</comment>
<keyword evidence="2" id="KW-0548">Nucleotidyltransferase</keyword>
<keyword evidence="1 8" id="KW-0808">Transferase</keyword>
<comment type="caution">
    <text evidence="8">The sequence shown here is derived from an EMBL/GenBank/DDBJ whole genome shotgun (WGS) entry which is preliminary data.</text>
</comment>
<evidence type="ECO:0000256" key="4">
    <source>
        <dbReference type="ARBA" id="ARBA00048247"/>
    </source>
</evidence>
<dbReference type="CDD" id="cd02540">
    <property type="entry name" value="GT2_GlmU_N_bac"/>
    <property type="match status" value="1"/>
</dbReference>
<dbReference type="SUPFAM" id="SSF53448">
    <property type="entry name" value="Nucleotide-diphospho-sugar transferases"/>
    <property type="match status" value="1"/>
</dbReference>
<feature type="domain" description="Nucleotidyl transferase" evidence="7">
    <location>
        <begin position="5"/>
        <end position="219"/>
    </location>
</feature>
<dbReference type="Gene3D" id="3.90.550.10">
    <property type="entry name" value="Spore Coat Polysaccharide Biosynthesis Protein SpsA, Chain A"/>
    <property type="match status" value="1"/>
</dbReference>
<dbReference type="PANTHER" id="PTHR43584:SF3">
    <property type="entry name" value="BIFUNCTIONAL PROTEIN GLMU"/>
    <property type="match status" value="1"/>
</dbReference>
<evidence type="ECO:0000313" key="9">
    <source>
        <dbReference type="Proteomes" id="UP000636755"/>
    </source>
</evidence>
<comment type="function">
    <text evidence="6">Catalyzes the last two sequential reactions in the de novo biosynthetic pathway for UDP-N-acetylglucosamine (UDP-GlcNAc). The C-terminal domain catalyzes the transfer of acetyl group from acetyl coenzyme A to glucosamine-1-phosphate (GlcN-1-P) to produce N-acetylglucosamine-1-phosphate (GlcNAc-1-P), which is converted into UDP-GlcNAc by the transfer of uridine 5-monophosphate (from uridine 5-triphosphate), a reaction catalyzed by the N-terminal domain.</text>
</comment>
<keyword evidence="3" id="KW-0012">Acyltransferase</keyword>
<dbReference type="InterPro" id="IPR005835">
    <property type="entry name" value="NTP_transferase_dom"/>
</dbReference>
<evidence type="ECO:0000256" key="5">
    <source>
        <dbReference type="ARBA" id="ARBA00048493"/>
    </source>
</evidence>
<protein>
    <submittedName>
        <fullName evidence="8">NTP transferase domain-containing protein</fullName>
    </submittedName>
</protein>
<evidence type="ECO:0000256" key="3">
    <source>
        <dbReference type="ARBA" id="ARBA00023315"/>
    </source>
</evidence>
<dbReference type="PANTHER" id="PTHR43584">
    <property type="entry name" value="NUCLEOTIDYL TRANSFERASE"/>
    <property type="match status" value="1"/>
</dbReference>
<dbReference type="GO" id="GO:0016740">
    <property type="term" value="F:transferase activity"/>
    <property type="evidence" value="ECO:0007669"/>
    <property type="project" value="UniProtKB-KW"/>
</dbReference>
<accession>A0ABR7HN42</accession>
<comment type="catalytic activity">
    <reaction evidence="5">
        <text>N-acetyl-alpha-D-glucosamine 1-phosphate + UTP + H(+) = UDP-N-acetyl-alpha-D-glucosamine + diphosphate</text>
        <dbReference type="Rhea" id="RHEA:13509"/>
        <dbReference type="ChEBI" id="CHEBI:15378"/>
        <dbReference type="ChEBI" id="CHEBI:33019"/>
        <dbReference type="ChEBI" id="CHEBI:46398"/>
        <dbReference type="ChEBI" id="CHEBI:57705"/>
        <dbReference type="ChEBI" id="CHEBI:57776"/>
        <dbReference type="EC" id="2.7.7.23"/>
    </reaction>
</comment>
<gene>
    <name evidence="8" type="ORF">H8R91_10315</name>
</gene>
<organism evidence="8 9">
    <name type="scientific">Ruminococcus intestinalis</name>
    <dbReference type="NCBI Taxonomy" id="2763066"/>
    <lineage>
        <taxon>Bacteria</taxon>
        <taxon>Bacillati</taxon>
        <taxon>Bacillota</taxon>
        <taxon>Clostridia</taxon>
        <taxon>Eubacteriales</taxon>
        <taxon>Oscillospiraceae</taxon>
        <taxon>Ruminococcus</taxon>
    </lineage>
</organism>
<dbReference type="InterPro" id="IPR029044">
    <property type="entry name" value="Nucleotide-diphossugar_trans"/>
</dbReference>
<keyword evidence="9" id="KW-1185">Reference proteome</keyword>
<sequence length="250" mass="27239">MSNCAIILAGGEGKRMKSDKPKTLSLVLGKPMLEWVISSLKKAGVNDICIVKGFKKECIDEFVSTLDFKVETVYQAERLGTGHAVMMAKDFLESHKGDSVVILNGDAPFMDSKTIEKSLEQHINTQSSATVISAMVDDPTGYGRIVRDENGDVKSIVEQKDGSEEILKIKEVNSGGFWFDAEKLLSVLGRISSDNNAKEYYLPDALKLLLSDGCKVGAYTAECSDTVLGANDPAQLEELNNIAKDRGYTC</sequence>
<dbReference type="RefSeq" id="WP_186936042.1">
    <property type="nucleotide sequence ID" value="NZ_JACOPS010000005.1"/>
</dbReference>
<proteinExistence type="predicted"/>
<name>A0ABR7HN42_9FIRM</name>
<evidence type="ECO:0000259" key="7">
    <source>
        <dbReference type="Pfam" id="PF00483"/>
    </source>
</evidence>
<evidence type="ECO:0000313" key="8">
    <source>
        <dbReference type="EMBL" id="MBC5728902.1"/>
    </source>
</evidence>
<dbReference type="EMBL" id="JACOPS010000005">
    <property type="protein sequence ID" value="MBC5728902.1"/>
    <property type="molecule type" value="Genomic_DNA"/>
</dbReference>
<dbReference type="InterPro" id="IPR050065">
    <property type="entry name" value="GlmU-like"/>
</dbReference>
<dbReference type="Proteomes" id="UP000636755">
    <property type="component" value="Unassembled WGS sequence"/>
</dbReference>
<evidence type="ECO:0000256" key="1">
    <source>
        <dbReference type="ARBA" id="ARBA00022679"/>
    </source>
</evidence>
<dbReference type="Pfam" id="PF00483">
    <property type="entry name" value="NTP_transferase"/>
    <property type="match status" value="1"/>
</dbReference>
<evidence type="ECO:0000256" key="6">
    <source>
        <dbReference type="ARBA" id="ARBA00049628"/>
    </source>
</evidence>
<reference evidence="8 9" key="1">
    <citation type="submission" date="2020-08" db="EMBL/GenBank/DDBJ databases">
        <title>Genome public.</title>
        <authorList>
            <person name="Liu C."/>
            <person name="Sun Q."/>
        </authorList>
    </citation>
    <scope>NUCLEOTIDE SEQUENCE [LARGE SCALE GENOMIC DNA]</scope>
    <source>
        <strain evidence="8 9">NSJ-71</strain>
    </source>
</reference>